<evidence type="ECO:0000313" key="2">
    <source>
        <dbReference type="Proteomes" id="UP000664317"/>
    </source>
</evidence>
<comment type="caution">
    <text evidence="1">The sequence shown here is derived from an EMBL/GenBank/DDBJ whole genome shotgun (WGS) entry which is preliminary data.</text>
</comment>
<feature type="non-terminal residue" evidence="1">
    <location>
        <position position="1"/>
    </location>
</feature>
<proteinExistence type="predicted"/>
<gene>
    <name evidence="1" type="ORF">J0A68_22715</name>
</gene>
<reference evidence="1 2" key="1">
    <citation type="submission" date="2021-03" db="EMBL/GenBank/DDBJ databases">
        <title>novel species isolated from a fishpond in China.</title>
        <authorList>
            <person name="Lu H."/>
            <person name="Cai Z."/>
        </authorList>
    </citation>
    <scope>NUCLEOTIDE SEQUENCE [LARGE SCALE GENOMIC DNA]</scope>
    <source>
        <strain evidence="1 2">H41</strain>
    </source>
</reference>
<dbReference type="Proteomes" id="UP000664317">
    <property type="component" value="Unassembled WGS sequence"/>
</dbReference>
<name>A0ABS3C9I9_9BACT</name>
<dbReference type="RefSeq" id="WP_206580532.1">
    <property type="nucleotide sequence ID" value="NZ_JAFKCT010000095.1"/>
</dbReference>
<sequence length="83" mass="9344">VLLQAPSVLSLHQSQTGGDQPIYLFRFVSFFIQRGITNVVNFFCPYSNIFNHAHTINRGLVKLELISAILQMPNSNSKHSTII</sequence>
<accession>A0ABS3C9I9</accession>
<evidence type="ECO:0000313" key="1">
    <source>
        <dbReference type="EMBL" id="MBN7813772.1"/>
    </source>
</evidence>
<dbReference type="EMBL" id="JAFKCT010000095">
    <property type="protein sequence ID" value="MBN7813772.1"/>
    <property type="molecule type" value="Genomic_DNA"/>
</dbReference>
<keyword evidence="2" id="KW-1185">Reference proteome</keyword>
<protein>
    <submittedName>
        <fullName evidence="1">Uncharacterized protein</fullName>
    </submittedName>
</protein>
<organism evidence="1 2">
    <name type="scientific">Algoriphagus oliviformis</name>
    <dbReference type="NCBI Taxonomy" id="2811231"/>
    <lineage>
        <taxon>Bacteria</taxon>
        <taxon>Pseudomonadati</taxon>
        <taxon>Bacteroidota</taxon>
        <taxon>Cytophagia</taxon>
        <taxon>Cytophagales</taxon>
        <taxon>Cyclobacteriaceae</taxon>
        <taxon>Algoriphagus</taxon>
    </lineage>
</organism>